<evidence type="ECO:0000313" key="2">
    <source>
        <dbReference type="EMBL" id="BDI16780.1"/>
    </source>
</evidence>
<accession>A0ABM7Z1E0</accession>
<feature type="region of interest" description="Disordered" evidence="1">
    <location>
        <begin position="1"/>
        <end position="20"/>
    </location>
</feature>
<sequence length="68" mass="7060">MVAAVTAPPAPPWKGTKSSKNELLNIPATAKTLITTMPGCTLQLHQLATFNATIATANMIALTKAALE</sequence>
<dbReference type="EMBL" id="AP025732">
    <property type="protein sequence ID" value="BDI16780.1"/>
    <property type="molecule type" value="Genomic_DNA"/>
</dbReference>
<proteinExistence type="predicted"/>
<keyword evidence="3" id="KW-1185">Reference proteome</keyword>
<gene>
    <name evidence="2" type="ORF">ANSO36C_25820</name>
</gene>
<protein>
    <submittedName>
        <fullName evidence="2">Uncharacterized protein</fullName>
    </submittedName>
</protein>
<reference evidence="2" key="1">
    <citation type="submission" date="2022-04" db="EMBL/GenBank/DDBJ databases">
        <title>Complete genome sequence of a cyanobacterium, Nostoc sp. SO-36, isolated in Antarctica.</title>
        <authorList>
            <person name="Kanesaki Y."/>
            <person name="Effendi D."/>
            <person name="Sakamoto T."/>
            <person name="Ohtani S."/>
            <person name="Awai K."/>
        </authorList>
    </citation>
    <scope>NUCLEOTIDE SEQUENCE</scope>
    <source>
        <strain evidence="2">SO-36</strain>
    </source>
</reference>
<evidence type="ECO:0000313" key="3">
    <source>
        <dbReference type="Proteomes" id="UP001055453"/>
    </source>
</evidence>
<dbReference type="Proteomes" id="UP001055453">
    <property type="component" value="Chromosome"/>
</dbReference>
<evidence type="ECO:0000256" key="1">
    <source>
        <dbReference type="SAM" id="MobiDB-lite"/>
    </source>
</evidence>
<organism evidence="2 3">
    <name type="scientific">Nostoc cf. commune SO-36</name>
    <dbReference type="NCBI Taxonomy" id="449208"/>
    <lineage>
        <taxon>Bacteria</taxon>
        <taxon>Bacillati</taxon>
        <taxon>Cyanobacteriota</taxon>
        <taxon>Cyanophyceae</taxon>
        <taxon>Nostocales</taxon>
        <taxon>Nostocaceae</taxon>
        <taxon>Nostoc</taxon>
    </lineage>
</organism>
<name>A0ABM7Z1E0_NOSCO</name>